<evidence type="ECO:0000259" key="8">
    <source>
        <dbReference type="PROSITE" id="PS50109"/>
    </source>
</evidence>
<dbReference type="PANTHER" id="PTHR43711">
    <property type="entry name" value="TWO-COMPONENT HISTIDINE KINASE"/>
    <property type="match status" value="1"/>
</dbReference>
<dbReference type="Pfam" id="PF02518">
    <property type="entry name" value="HATPase_c"/>
    <property type="match status" value="1"/>
</dbReference>
<evidence type="ECO:0000256" key="7">
    <source>
        <dbReference type="SAM" id="Coils"/>
    </source>
</evidence>
<evidence type="ECO:0000256" key="5">
    <source>
        <dbReference type="ARBA" id="ARBA00022777"/>
    </source>
</evidence>
<dbReference type="InterPro" id="IPR003661">
    <property type="entry name" value="HisK_dim/P_dom"/>
</dbReference>
<keyword evidence="4" id="KW-0808">Transferase</keyword>
<dbReference type="Pfam" id="PF13426">
    <property type="entry name" value="PAS_9"/>
    <property type="match status" value="1"/>
</dbReference>
<dbReference type="CDD" id="cd00130">
    <property type="entry name" value="PAS"/>
    <property type="match status" value="1"/>
</dbReference>
<keyword evidence="12" id="KW-1185">Reference proteome</keyword>
<keyword evidence="5 11" id="KW-0418">Kinase</keyword>
<comment type="catalytic activity">
    <reaction evidence="1">
        <text>ATP + protein L-histidine = ADP + protein N-phospho-L-histidine.</text>
        <dbReference type="EC" id="2.7.13.3"/>
    </reaction>
</comment>
<dbReference type="NCBIfam" id="TIGR00229">
    <property type="entry name" value="sensory_box"/>
    <property type="match status" value="1"/>
</dbReference>
<dbReference type="SMART" id="SM00388">
    <property type="entry name" value="HisKA"/>
    <property type="match status" value="1"/>
</dbReference>
<dbReference type="InterPro" id="IPR035965">
    <property type="entry name" value="PAS-like_dom_sf"/>
</dbReference>
<dbReference type="EC" id="2.7.13.3" evidence="2"/>
<dbReference type="SMART" id="SM00387">
    <property type="entry name" value="HATPase_c"/>
    <property type="match status" value="1"/>
</dbReference>
<proteinExistence type="predicted"/>
<dbReference type="CDD" id="cd00075">
    <property type="entry name" value="HATPase"/>
    <property type="match status" value="1"/>
</dbReference>
<name>A0A3B7MMK9_9BACT</name>
<evidence type="ECO:0000259" key="10">
    <source>
        <dbReference type="PROSITE" id="PS50113"/>
    </source>
</evidence>
<evidence type="ECO:0000256" key="6">
    <source>
        <dbReference type="ARBA" id="ARBA00023012"/>
    </source>
</evidence>
<evidence type="ECO:0000313" key="12">
    <source>
        <dbReference type="Proteomes" id="UP000263900"/>
    </source>
</evidence>
<feature type="domain" description="Histidine kinase" evidence="8">
    <location>
        <begin position="191"/>
        <end position="406"/>
    </location>
</feature>
<dbReference type="InterPro" id="IPR036890">
    <property type="entry name" value="HATPase_C_sf"/>
</dbReference>
<dbReference type="SUPFAM" id="SSF47384">
    <property type="entry name" value="Homodimeric domain of signal transducing histidine kinase"/>
    <property type="match status" value="1"/>
</dbReference>
<accession>A0A3B7MMK9</accession>
<dbReference type="RefSeq" id="WP_119050063.1">
    <property type="nucleotide sequence ID" value="NZ_CP032157.1"/>
</dbReference>
<feature type="domain" description="PAC" evidence="10">
    <location>
        <begin position="91"/>
        <end position="141"/>
    </location>
</feature>
<dbReference type="PROSITE" id="PS50112">
    <property type="entry name" value="PAS"/>
    <property type="match status" value="1"/>
</dbReference>
<dbReference type="SUPFAM" id="SSF55785">
    <property type="entry name" value="PYP-like sensor domain (PAS domain)"/>
    <property type="match status" value="1"/>
</dbReference>
<dbReference type="Pfam" id="PF00512">
    <property type="entry name" value="HisKA"/>
    <property type="match status" value="1"/>
</dbReference>
<evidence type="ECO:0000256" key="3">
    <source>
        <dbReference type="ARBA" id="ARBA00022553"/>
    </source>
</evidence>
<dbReference type="InterPro" id="IPR004358">
    <property type="entry name" value="Sig_transdc_His_kin-like_C"/>
</dbReference>
<keyword evidence="6" id="KW-0902">Two-component regulatory system</keyword>
<feature type="coiled-coil region" evidence="7">
    <location>
        <begin position="132"/>
        <end position="181"/>
    </location>
</feature>
<evidence type="ECO:0000256" key="2">
    <source>
        <dbReference type="ARBA" id="ARBA00012438"/>
    </source>
</evidence>
<dbReference type="InterPro" id="IPR000700">
    <property type="entry name" value="PAS-assoc_C"/>
</dbReference>
<reference evidence="11 12" key="1">
    <citation type="submission" date="2018-09" db="EMBL/GenBank/DDBJ databases">
        <title>Genome sequencing of strain 6GH32-13.</title>
        <authorList>
            <person name="Weon H.-Y."/>
            <person name="Heo J."/>
            <person name="Kwon S.-W."/>
        </authorList>
    </citation>
    <scope>NUCLEOTIDE SEQUENCE [LARGE SCALE GENOMIC DNA]</scope>
    <source>
        <strain evidence="11 12">5GH32-13</strain>
    </source>
</reference>
<protein>
    <recommendedName>
        <fullName evidence="2">histidine kinase</fullName>
        <ecNumber evidence="2">2.7.13.3</ecNumber>
    </recommendedName>
</protein>
<dbReference type="Proteomes" id="UP000263900">
    <property type="component" value="Chromosome"/>
</dbReference>
<dbReference type="Gene3D" id="3.30.565.10">
    <property type="entry name" value="Histidine kinase-like ATPase, C-terminal domain"/>
    <property type="match status" value="1"/>
</dbReference>
<evidence type="ECO:0000256" key="4">
    <source>
        <dbReference type="ARBA" id="ARBA00022679"/>
    </source>
</evidence>
<keyword evidence="7" id="KW-0175">Coiled coil</keyword>
<dbReference type="InterPro" id="IPR050736">
    <property type="entry name" value="Sensor_HK_Regulatory"/>
</dbReference>
<dbReference type="PROSITE" id="PS50109">
    <property type="entry name" value="HIS_KIN"/>
    <property type="match status" value="1"/>
</dbReference>
<dbReference type="Gene3D" id="3.30.450.20">
    <property type="entry name" value="PAS domain"/>
    <property type="match status" value="1"/>
</dbReference>
<dbReference type="GO" id="GO:0000155">
    <property type="term" value="F:phosphorelay sensor kinase activity"/>
    <property type="evidence" value="ECO:0007669"/>
    <property type="project" value="InterPro"/>
</dbReference>
<dbReference type="PRINTS" id="PR00344">
    <property type="entry name" value="BCTRLSENSOR"/>
</dbReference>
<keyword evidence="3" id="KW-0597">Phosphoprotein</keyword>
<gene>
    <name evidence="11" type="ORF">D3H65_09395</name>
</gene>
<dbReference type="AlphaFoldDB" id="A0A3B7MMK9"/>
<dbReference type="EMBL" id="CP032157">
    <property type="protein sequence ID" value="AXY74176.1"/>
    <property type="molecule type" value="Genomic_DNA"/>
</dbReference>
<dbReference type="OrthoDB" id="9808408at2"/>
<dbReference type="InterPro" id="IPR005467">
    <property type="entry name" value="His_kinase_dom"/>
</dbReference>
<feature type="domain" description="PAS" evidence="9">
    <location>
        <begin position="13"/>
        <end position="66"/>
    </location>
</feature>
<dbReference type="InterPro" id="IPR003594">
    <property type="entry name" value="HATPase_dom"/>
</dbReference>
<dbReference type="CDD" id="cd00082">
    <property type="entry name" value="HisKA"/>
    <property type="match status" value="1"/>
</dbReference>
<dbReference type="PANTHER" id="PTHR43711:SF26">
    <property type="entry name" value="SENSOR HISTIDINE KINASE RCSC"/>
    <property type="match status" value="1"/>
</dbReference>
<dbReference type="InterPro" id="IPR000014">
    <property type="entry name" value="PAS"/>
</dbReference>
<evidence type="ECO:0000313" key="11">
    <source>
        <dbReference type="EMBL" id="AXY74176.1"/>
    </source>
</evidence>
<dbReference type="PROSITE" id="PS50113">
    <property type="entry name" value="PAC"/>
    <property type="match status" value="1"/>
</dbReference>
<dbReference type="KEGG" id="pseg:D3H65_09395"/>
<evidence type="ECO:0000256" key="1">
    <source>
        <dbReference type="ARBA" id="ARBA00000085"/>
    </source>
</evidence>
<organism evidence="11 12">
    <name type="scientific">Paraflavitalea soli</name>
    <dbReference type="NCBI Taxonomy" id="2315862"/>
    <lineage>
        <taxon>Bacteria</taxon>
        <taxon>Pseudomonadati</taxon>
        <taxon>Bacteroidota</taxon>
        <taxon>Chitinophagia</taxon>
        <taxon>Chitinophagales</taxon>
        <taxon>Chitinophagaceae</taxon>
        <taxon>Paraflavitalea</taxon>
    </lineage>
</organism>
<dbReference type="InterPro" id="IPR036097">
    <property type="entry name" value="HisK_dim/P_sf"/>
</dbReference>
<sequence length="414" mass="46824">MEAIQIPSALNIDEKHLVEALFVHASIGIIVANENGDIILANPFLLELFDYQPSELLGKKIETLIPTRFHDRHVGHRQKFIDHLQNRPMGAGMDLFGLRKDGAEFPVEVSLCHYSNKAGKFVVAFINDITIRKSAEQEIRRLNDELEVIVEERTHQLKETLHELEASKEELTRALGKEIELNELKSRFVSLASHEFRTPLSTVLSSTYLIQQYHTTEEQSKRQKHIDRVISSVSTLTDILNDFLSVGKIEEGKITVKLATFNFKELVSRILDEIRNIQKPGQMIRYQHEGPELVLLDSTLLKHIILNLLSNAIKFSPEHSVIAVNSQLLGDQLTLSVKDQGIGIPQEDQQHLFERFFRATNVTNIQGTGLGLHIVAKYAELMNGCIHCESQENLGTDMKVTFTIPGDTEDPAED</sequence>
<dbReference type="SMART" id="SM00091">
    <property type="entry name" value="PAS"/>
    <property type="match status" value="1"/>
</dbReference>
<dbReference type="SUPFAM" id="SSF55874">
    <property type="entry name" value="ATPase domain of HSP90 chaperone/DNA topoisomerase II/histidine kinase"/>
    <property type="match status" value="1"/>
</dbReference>
<evidence type="ECO:0000259" key="9">
    <source>
        <dbReference type="PROSITE" id="PS50112"/>
    </source>
</evidence>
<dbReference type="Gene3D" id="1.10.287.130">
    <property type="match status" value="1"/>
</dbReference>